<evidence type="ECO:0000256" key="7">
    <source>
        <dbReference type="SAM" id="Phobius"/>
    </source>
</evidence>
<feature type="transmembrane region" description="Helical" evidence="7">
    <location>
        <begin position="96"/>
        <end position="125"/>
    </location>
</feature>
<dbReference type="PROSITE" id="PS00610">
    <property type="entry name" value="NA_NEUROTRAN_SYMP_1"/>
    <property type="match status" value="1"/>
</dbReference>
<keyword evidence="4 7" id="KW-1133">Transmembrane helix</keyword>
<dbReference type="PANTHER" id="PTHR11616">
    <property type="entry name" value="SODIUM/CHLORIDE DEPENDENT TRANSPORTER"/>
    <property type="match status" value="1"/>
</dbReference>
<evidence type="ECO:0000256" key="5">
    <source>
        <dbReference type="ARBA" id="ARBA00023136"/>
    </source>
</evidence>
<gene>
    <name evidence="8" type="ORF">HER39_18955</name>
</gene>
<proteinExistence type="inferred from homology"/>
<evidence type="ECO:0000256" key="6">
    <source>
        <dbReference type="RuleBase" id="RU003732"/>
    </source>
</evidence>
<evidence type="ECO:0000256" key="2">
    <source>
        <dbReference type="ARBA" id="ARBA00022448"/>
    </source>
</evidence>
<dbReference type="Proteomes" id="UP000523795">
    <property type="component" value="Unassembled WGS sequence"/>
</dbReference>
<name>A0ABX1JTG6_9MICC</name>
<organism evidence="8 9">
    <name type="scientific">Arthrobacter deserti</name>
    <dbReference type="NCBI Taxonomy" id="1742687"/>
    <lineage>
        <taxon>Bacteria</taxon>
        <taxon>Bacillati</taxon>
        <taxon>Actinomycetota</taxon>
        <taxon>Actinomycetes</taxon>
        <taxon>Micrococcales</taxon>
        <taxon>Micrococcaceae</taxon>
        <taxon>Arthrobacter</taxon>
    </lineage>
</organism>
<dbReference type="Pfam" id="PF00209">
    <property type="entry name" value="SNF"/>
    <property type="match status" value="1"/>
</dbReference>
<keyword evidence="5 7" id="KW-0472">Membrane</keyword>
<keyword evidence="6" id="KW-0769">Symport</keyword>
<dbReference type="EMBL" id="JAAZSR010000625">
    <property type="protein sequence ID" value="NKX52612.1"/>
    <property type="molecule type" value="Genomic_DNA"/>
</dbReference>
<evidence type="ECO:0000256" key="3">
    <source>
        <dbReference type="ARBA" id="ARBA00022692"/>
    </source>
</evidence>
<dbReference type="InterPro" id="IPR000175">
    <property type="entry name" value="Na/ntran_symport"/>
</dbReference>
<evidence type="ECO:0000313" key="9">
    <source>
        <dbReference type="Proteomes" id="UP000523795"/>
    </source>
</evidence>
<feature type="transmembrane region" description="Helical" evidence="7">
    <location>
        <begin position="23"/>
        <end position="42"/>
    </location>
</feature>
<comment type="subcellular location">
    <subcellularLocation>
        <location evidence="1">Membrane</location>
        <topology evidence="1">Multi-pass membrane protein</topology>
    </subcellularLocation>
</comment>
<comment type="caution">
    <text evidence="8">The sequence shown here is derived from an EMBL/GenBank/DDBJ whole genome shotgun (WGS) entry which is preliminary data.</text>
</comment>
<keyword evidence="3 6" id="KW-0812">Transmembrane</keyword>
<evidence type="ECO:0000313" key="8">
    <source>
        <dbReference type="EMBL" id="NKX52612.1"/>
    </source>
</evidence>
<dbReference type="PROSITE" id="PS50267">
    <property type="entry name" value="NA_NEUROTRAN_SYMP_3"/>
    <property type="match status" value="1"/>
</dbReference>
<keyword evidence="9" id="KW-1185">Reference proteome</keyword>
<keyword evidence="2 6" id="KW-0813">Transport</keyword>
<reference evidence="8 9" key="1">
    <citation type="submission" date="2020-04" db="EMBL/GenBank/DDBJ databases">
        <authorList>
            <person name="Liu S."/>
        </authorList>
    </citation>
    <scope>NUCLEOTIDE SEQUENCE [LARGE SCALE GENOMIC DNA]</scope>
    <source>
        <strain evidence="8 9">CGMCC 1.15091</strain>
    </source>
</reference>
<feature type="non-terminal residue" evidence="8">
    <location>
        <position position="136"/>
    </location>
</feature>
<comment type="similarity">
    <text evidence="6">Belongs to the sodium:neurotransmitter symporter (SNF) (TC 2.A.22) family.</text>
</comment>
<accession>A0ABX1JTG6</accession>
<dbReference type="InterPro" id="IPR037272">
    <property type="entry name" value="SNS_sf"/>
</dbReference>
<dbReference type="SUPFAM" id="SSF161070">
    <property type="entry name" value="SNF-like"/>
    <property type="match status" value="1"/>
</dbReference>
<evidence type="ECO:0000256" key="1">
    <source>
        <dbReference type="ARBA" id="ARBA00004141"/>
    </source>
</evidence>
<protein>
    <recommendedName>
        <fullName evidence="6">Transporter</fullName>
    </recommendedName>
</protein>
<dbReference type="PRINTS" id="PR00176">
    <property type="entry name" value="NANEUSMPORT"/>
</dbReference>
<evidence type="ECO:0000256" key="4">
    <source>
        <dbReference type="ARBA" id="ARBA00022989"/>
    </source>
</evidence>
<sequence>MNNIDPSHGTAHRPREVWSTRKVFILSAIGSAVGLGNIWRFPYVAYENGGGAFIIPYLVALLTAGIPLLFLDYAIGHRFRGSAPLAFRRLPPRAEALGWWQVAICFVIAIYYAVIIAWAAMYMLFSFTRRWGDDPS</sequence>
<feature type="transmembrane region" description="Helical" evidence="7">
    <location>
        <begin position="54"/>
        <end position="75"/>
    </location>
</feature>
<dbReference type="PANTHER" id="PTHR11616:SF240">
    <property type="entry name" value="BLOATED TUBULES, ISOFORM B-RELATED"/>
    <property type="match status" value="1"/>
</dbReference>